<dbReference type="GO" id="GO:0008168">
    <property type="term" value="F:methyltransferase activity"/>
    <property type="evidence" value="ECO:0007669"/>
    <property type="project" value="UniProtKB-KW"/>
</dbReference>
<evidence type="ECO:0000259" key="1">
    <source>
        <dbReference type="Pfam" id="PF05050"/>
    </source>
</evidence>
<sequence length="282" mass="32459">MAITIAKIKSFRIFSLTEKISLISELYFNSTGKIKNLIHSRFLLEKLYQINSKILKADHGFIVKNLNGISSFVRKKTSDSYVFKQIFLDQEYLPLLKLIEQNKISVNTILDCGANVGYTTTYLIKAFPTATIYCIEPDFENSNCIKQNIKLNDLQNTTVINKGVWGKKAFLKITKDFRDGESWSFSLVEVKEERDSDVTAITLSQLINQYNIQTIDILKIDIEGAERYLFENDEETAFFLSRTKCIAIEIHDEYESREMITSKLLKNGFKLQNSGELTMGYK</sequence>
<evidence type="ECO:0000313" key="3">
    <source>
        <dbReference type="Proteomes" id="UP000652755"/>
    </source>
</evidence>
<dbReference type="PANTHER" id="PTHR34203:SF15">
    <property type="entry name" value="SLL1173 PROTEIN"/>
    <property type="match status" value="1"/>
</dbReference>
<dbReference type="EMBL" id="JACRYL010000017">
    <property type="protein sequence ID" value="MBC6112174.1"/>
    <property type="molecule type" value="Genomic_DNA"/>
</dbReference>
<dbReference type="InterPro" id="IPR029063">
    <property type="entry name" value="SAM-dependent_MTases_sf"/>
</dbReference>
<dbReference type="RefSeq" id="WP_187072602.1">
    <property type="nucleotide sequence ID" value="NZ_JACRYL010000017.1"/>
</dbReference>
<dbReference type="InterPro" id="IPR006342">
    <property type="entry name" value="FkbM_mtfrase"/>
</dbReference>
<proteinExistence type="predicted"/>
<keyword evidence="3" id="KW-1185">Reference proteome</keyword>
<organism evidence="2 3">
    <name type="scientific">Pedobacter fastidiosus</name>
    <dbReference type="NCBI Taxonomy" id="2765361"/>
    <lineage>
        <taxon>Bacteria</taxon>
        <taxon>Pseudomonadati</taxon>
        <taxon>Bacteroidota</taxon>
        <taxon>Sphingobacteriia</taxon>
        <taxon>Sphingobacteriales</taxon>
        <taxon>Sphingobacteriaceae</taxon>
        <taxon>Pedobacter</taxon>
    </lineage>
</organism>
<dbReference type="Proteomes" id="UP000652755">
    <property type="component" value="Unassembled WGS sequence"/>
</dbReference>
<dbReference type="InterPro" id="IPR052514">
    <property type="entry name" value="SAM-dependent_MTase"/>
</dbReference>
<comment type="caution">
    <text evidence="2">The sequence shown here is derived from an EMBL/GenBank/DDBJ whole genome shotgun (WGS) entry which is preliminary data.</text>
</comment>
<keyword evidence="2" id="KW-0808">Transferase</keyword>
<dbReference type="SUPFAM" id="SSF53335">
    <property type="entry name" value="S-adenosyl-L-methionine-dependent methyltransferases"/>
    <property type="match status" value="1"/>
</dbReference>
<name>A0ABR7KVN9_9SPHI</name>
<keyword evidence="2" id="KW-0489">Methyltransferase</keyword>
<protein>
    <submittedName>
        <fullName evidence="2">FkbM family methyltransferase</fullName>
    </submittedName>
</protein>
<dbReference type="NCBIfam" id="TIGR01444">
    <property type="entry name" value="fkbM_fam"/>
    <property type="match status" value="1"/>
</dbReference>
<dbReference type="Pfam" id="PF05050">
    <property type="entry name" value="Methyltransf_21"/>
    <property type="match status" value="1"/>
</dbReference>
<gene>
    <name evidence="2" type="ORF">H7U22_17260</name>
</gene>
<dbReference type="Gene3D" id="3.40.50.150">
    <property type="entry name" value="Vaccinia Virus protein VP39"/>
    <property type="match status" value="1"/>
</dbReference>
<evidence type="ECO:0000313" key="2">
    <source>
        <dbReference type="EMBL" id="MBC6112174.1"/>
    </source>
</evidence>
<reference evidence="2 3" key="1">
    <citation type="submission" date="2020-08" db="EMBL/GenBank/DDBJ databases">
        <authorList>
            <person name="Sun Q."/>
            <person name="Inoue M."/>
        </authorList>
    </citation>
    <scope>NUCLEOTIDE SEQUENCE [LARGE SCALE GENOMIC DNA]</scope>
    <source>
        <strain evidence="2 3">CCM 8938</strain>
    </source>
</reference>
<dbReference type="PANTHER" id="PTHR34203">
    <property type="entry name" value="METHYLTRANSFERASE, FKBM FAMILY PROTEIN"/>
    <property type="match status" value="1"/>
</dbReference>
<feature type="domain" description="Methyltransferase FkbM" evidence="1">
    <location>
        <begin position="111"/>
        <end position="270"/>
    </location>
</feature>
<accession>A0ABR7KVN9</accession>
<dbReference type="GO" id="GO:0032259">
    <property type="term" value="P:methylation"/>
    <property type="evidence" value="ECO:0007669"/>
    <property type="project" value="UniProtKB-KW"/>
</dbReference>